<evidence type="ECO:0000256" key="1">
    <source>
        <dbReference type="ARBA" id="ARBA00004141"/>
    </source>
</evidence>
<dbReference type="PROSITE" id="PS50850">
    <property type="entry name" value="MFS"/>
    <property type="match status" value="1"/>
</dbReference>
<comment type="caution">
    <text evidence="4">The sequence shown here is derived from an EMBL/GenBank/DDBJ whole genome shotgun (WGS) entry which is preliminary data.</text>
</comment>
<name>A0A9P1IC10_9PELO</name>
<keyword evidence="2" id="KW-0812">Transmembrane</keyword>
<evidence type="ECO:0000313" key="5">
    <source>
        <dbReference type="Proteomes" id="UP001152747"/>
    </source>
</evidence>
<feature type="transmembrane region" description="Helical" evidence="2">
    <location>
        <begin position="62"/>
        <end position="80"/>
    </location>
</feature>
<dbReference type="Proteomes" id="UP001152747">
    <property type="component" value="Unassembled WGS sequence"/>
</dbReference>
<feature type="transmembrane region" description="Helical" evidence="2">
    <location>
        <begin position="243"/>
        <end position="262"/>
    </location>
</feature>
<sequence length="458" mass="51409">MIRYIVLVLTTCILALNTSGIICLSATYPTLTNTVGLNESIWDNSSSDLIDRRFDFKPIHKTLLFGGGFAGTFFGVLPLCEILRKYHNHKVVTITSILCAIILISTPLILSYSIILYIIVRFIQSWLNAHIIAIAGEFLYVWAPKKEIGFFSAVVLGLEISVVFTMPISGFIISKFGWPTNFYFHGFCLALVTLLWSLLYRDIAENQPIMSEKEKRLVNYAKDLSKTTKTIAVPYLAIIKTPAVWAIWIACAGNFTIAQFNFTYSYIYLRSALKYSVSEAGLLLFVQMNILLFIRIMSGYLSDAIKFINEKLKIRLINSIGFFGSASFFLYISHYPLGESKYRDHILYTLTTTIYGFASGGFGKTINIVSGKHSTFVCSIIQITSCIVGVSGSYIIPVLAPNDKIAEWNHVFIVYAIMLIVTNIFFVIFVGTKPVDWENANRGKNSNIIHSLENSNKA</sequence>
<keyword evidence="2" id="KW-1133">Transmembrane helix</keyword>
<feature type="transmembrane region" description="Helical" evidence="2">
    <location>
        <begin position="92"/>
        <end position="120"/>
    </location>
</feature>
<dbReference type="PANTHER" id="PTHR45757">
    <property type="entry name" value="PROTEIN CBG23364-RELATED"/>
    <property type="match status" value="1"/>
</dbReference>
<comment type="subcellular location">
    <subcellularLocation>
        <location evidence="1">Membrane</location>
        <topology evidence="1">Multi-pass membrane protein</topology>
    </subcellularLocation>
</comment>
<dbReference type="InterPro" id="IPR020846">
    <property type="entry name" value="MFS_dom"/>
</dbReference>
<protein>
    <recommendedName>
        <fullName evidence="3">Major facilitator superfamily (MFS) profile domain-containing protein</fullName>
    </recommendedName>
</protein>
<evidence type="ECO:0000313" key="4">
    <source>
        <dbReference type="EMBL" id="CAI5442201.1"/>
    </source>
</evidence>
<feature type="transmembrane region" description="Helical" evidence="2">
    <location>
        <begin position="412"/>
        <end position="432"/>
    </location>
</feature>
<dbReference type="PANTHER" id="PTHR45757:SF18">
    <property type="entry name" value="MAJOR FACILITATOR SUPERFAMILY (MFS) PROFILE DOMAIN-CONTAINING PROTEIN"/>
    <property type="match status" value="1"/>
</dbReference>
<feature type="transmembrane region" description="Helical" evidence="2">
    <location>
        <begin position="314"/>
        <end position="333"/>
    </location>
</feature>
<reference evidence="4" key="1">
    <citation type="submission" date="2022-11" db="EMBL/GenBank/DDBJ databases">
        <authorList>
            <person name="Kikuchi T."/>
        </authorList>
    </citation>
    <scope>NUCLEOTIDE SEQUENCE</scope>
    <source>
        <strain evidence="4">PS1010</strain>
    </source>
</reference>
<accession>A0A9P1IC10</accession>
<feature type="transmembrane region" description="Helical" evidence="2">
    <location>
        <begin position="150"/>
        <end position="176"/>
    </location>
</feature>
<keyword evidence="5" id="KW-1185">Reference proteome</keyword>
<dbReference type="InterPro" id="IPR011701">
    <property type="entry name" value="MFS"/>
</dbReference>
<dbReference type="Pfam" id="PF07690">
    <property type="entry name" value="MFS_1"/>
    <property type="match status" value="1"/>
</dbReference>
<proteinExistence type="predicted"/>
<feature type="transmembrane region" description="Helical" evidence="2">
    <location>
        <begin position="282"/>
        <end position="302"/>
    </location>
</feature>
<gene>
    <name evidence="4" type="ORF">CAMP_LOCUS4838</name>
</gene>
<feature type="transmembrane region" description="Helical" evidence="2">
    <location>
        <begin position="375"/>
        <end position="400"/>
    </location>
</feature>
<keyword evidence="2" id="KW-0472">Membrane</keyword>
<evidence type="ECO:0000256" key="2">
    <source>
        <dbReference type="SAM" id="Phobius"/>
    </source>
</evidence>
<evidence type="ECO:0000259" key="3">
    <source>
        <dbReference type="PROSITE" id="PS50850"/>
    </source>
</evidence>
<dbReference type="AlphaFoldDB" id="A0A9P1IC10"/>
<feature type="domain" description="Major facilitator superfamily (MFS) profile" evidence="3">
    <location>
        <begin position="3"/>
        <end position="434"/>
    </location>
</feature>
<feature type="transmembrane region" description="Helical" evidence="2">
    <location>
        <begin position="182"/>
        <end position="200"/>
    </location>
</feature>
<dbReference type="SUPFAM" id="SSF103473">
    <property type="entry name" value="MFS general substrate transporter"/>
    <property type="match status" value="1"/>
</dbReference>
<organism evidence="4 5">
    <name type="scientific">Caenorhabditis angaria</name>
    <dbReference type="NCBI Taxonomy" id="860376"/>
    <lineage>
        <taxon>Eukaryota</taxon>
        <taxon>Metazoa</taxon>
        <taxon>Ecdysozoa</taxon>
        <taxon>Nematoda</taxon>
        <taxon>Chromadorea</taxon>
        <taxon>Rhabditida</taxon>
        <taxon>Rhabditina</taxon>
        <taxon>Rhabditomorpha</taxon>
        <taxon>Rhabditoidea</taxon>
        <taxon>Rhabditidae</taxon>
        <taxon>Peloderinae</taxon>
        <taxon>Caenorhabditis</taxon>
    </lineage>
</organism>
<dbReference type="OrthoDB" id="2985014at2759"/>
<feature type="transmembrane region" description="Helical" evidence="2">
    <location>
        <begin position="126"/>
        <end position="143"/>
    </location>
</feature>
<dbReference type="InterPro" id="IPR036259">
    <property type="entry name" value="MFS_trans_sf"/>
</dbReference>
<dbReference type="Gene3D" id="1.20.1250.20">
    <property type="entry name" value="MFS general substrate transporter like domains"/>
    <property type="match status" value="2"/>
</dbReference>
<dbReference type="GO" id="GO:0022857">
    <property type="term" value="F:transmembrane transporter activity"/>
    <property type="evidence" value="ECO:0007669"/>
    <property type="project" value="InterPro"/>
</dbReference>
<dbReference type="GO" id="GO:0016020">
    <property type="term" value="C:membrane"/>
    <property type="evidence" value="ECO:0007669"/>
    <property type="project" value="UniProtKB-SubCell"/>
</dbReference>
<feature type="transmembrane region" description="Helical" evidence="2">
    <location>
        <begin position="345"/>
        <end position="363"/>
    </location>
</feature>
<dbReference type="EMBL" id="CANHGI010000002">
    <property type="protein sequence ID" value="CAI5442201.1"/>
    <property type="molecule type" value="Genomic_DNA"/>
</dbReference>